<dbReference type="InterPro" id="IPR033856">
    <property type="entry name" value="Trp_halogen"/>
</dbReference>
<organism evidence="1 2">
    <name type="scientific">Paraglaciecola aquimarina</name>
    <dbReference type="NCBI Taxonomy" id="1235557"/>
    <lineage>
        <taxon>Bacteria</taxon>
        <taxon>Pseudomonadati</taxon>
        <taxon>Pseudomonadota</taxon>
        <taxon>Gammaproteobacteria</taxon>
        <taxon>Alteromonadales</taxon>
        <taxon>Alteromonadaceae</taxon>
        <taxon>Paraglaciecola</taxon>
    </lineage>
</organism>
<reference evidence="1 2" key="1">
    <citation type="submission" date="2023-10" db="EMBL/GenBank/DDBJ databases">
        <title>Glaciecola aquimarina strain GGW-M5 nov., isolated from a coastal seawater.</title>
        <authorList>
            <person name="Bayburt H."/>
            <person name="Kim J.M."/>
            <person name="Choi B.J."/>
            <person name="Jeon C.O."/>
        </authorList>
    </citation>
    <scope>NUCLEOTIDE SEQUENCE [LARGE SCALE GENOMIC DNA]</scope>
    <source>
        <strain evidence="1 2">KCTC 32108</strain>
    </source>
</reference>
<gene>
    <name evidence="1" type="ORF">RS130_01355</name>
</gene>
<dbReference type="Gene3D" id="3.50.50.60">
    <property type="entry name" value="FAD/NAD(P)-binding domain"/>
    <property type="match status" value="1"/>
</dbReference>
<accession>A0ABU3SRU7</accession>
<dbReference type="PIRSF" id="PIRSF011396">
    <property type="entry name" value="Trp_halogenase"/>
    <property type="match status" value="1"/>
</dbReference>
<proteinExistence type="predicted"/>
<dbReference type="PANTHER" id="PTHR43747:SF4">
    <property type="entry name" value="FLAVIN-DEPENDENT TRYPTOPHAN HALOGENASE"/>
    <property type="match status" value="1"/>
</dbReference>
<name>A0ABU3SRU7_9ALTE</name>
<evidence type="ECO:0000313" key="2">
    <source>
        <dbReference type="Proteomes" id="UP001247805"/>
    </source>
</evidence>
<comment type="caution">
    <text evidence="1">The sequence shown here is derived from an EMBL/GenBank/DDBJ whole genome shotgun (WGS) entry which is preliminary data.</text>
</comment>
<evidence type="ECO:0000313" key="1">
    <source>
        <dbReference type="EMBL" id="MDU0352744.1"/>
    </source>
</evidence>
<dbReference type="Proteomes" id="UP001247805">
    <property type="component" value="Unassembled WGS sequence"/>
</dbReference>
<dbReference type="InterPro" id="IPR006905">
    <property type="entry name" value="Flavin_halogenase"/>
</dbReference>
<dbReference type="RefSeq" id="WP_316024454.1">
    <property type="nucleotide sequence ID" value="NZ_JAWDIO010000002.1"/>
</dbReference>
<protein>
    <submittedName>
        <fullName evidence="1">Tryptophan halogenase family protein</fullName>
    </submittedName>
</protein>
<sequence>MKDKRIRKIIIVGGGTAGYMAAAALTKVLSKDNCQVKLIESEQIGTVGVGEATIPQIQLYNKLIGLDENDFVRKTKATFKLAIQFCDWNKIGSSYYHAFGDVGKDMEGVQFYHYWLKMRQLGKASGIDDYTLSSTACEQQKFMRSIDAGNSPLSNIAYAFHFDAGLYALYLRELSEKAGLVRVEGKVVTTQLQENGHVESVTLENGDTHEADFFIDCSGFRGLLIEEALHTGYDDWSEWLPCDSAVTAPSENAGSPIPYTRSTAKKAGWQWRIPLQHRIGNGYVYCSKYTSDQEAKQTLLDGLDGKLLAEPRVIRFKTGKRKQFWNKNVLALGLAAGFMEPLESTSIHLVQAALSKLFTFFPTLSFDQVDIDEYNRQSEFEWQRIRDFLILHYHATERDDSDFWLHCRNMPIPPELTHKIEQFKRNGRVARNDNEMFNDLSWFEVMYGQGIIPDSYHALVDNFPEDELERRLQGIKKVMVNSVDYMPSHQAFIDKNCKAE</sequence>
<dbReference type="SUPFAM" id="SSF51905">
    <property type="entry name" value="FAD/NAD(P)-binding domain"/>
    <property type="match status" value="1"/>
</dbReference>
<dbReference type="Pfam" id="PF04820">
    <property type="entry name" value="Trp_halogenase"/>
    <property type="match status" value="1"/>
</dbReference>
<dbReference type="EMBL" id="JAWDIO010000002">
    <property type="protein sequence ID" value="MDU0352744.1"/>
    <property type="molecule type" value="Genomic_DNA"/>
</dbReference>
<dbReference type="InterPro" id="IPR036188">
    <property type="entry name" value="FAD/NAD-bd_sf"/>
</dbReference>
<keyword evidence="2" id="KW-1185">Reference proteome</keyword>
<dbReference type="PANTHER" id="PTHR43747">
    <property type="entry name" value="FAD-BINDING PROTEIN"/>
    <property type="match status" value="1"/>
</dbReference>
<dbReference type="InterPro" id="IPR050816">
    <property type="entry name" value="Flavin-dep_Halogenase_NPB"/>
</dbReference>